<evidence type="ECO:0000313" key="2">
    <source>
        <dbReference type="Proteomes" id="UP001596200"/>
    </source>
</evidence>
<gene>
    <name evidence="1" type="ORF">ACFP1B_31620</name>
</gene>
<protein>
    <submittedName>
        <fullName evidence="1">MarR family transcriptional regulator</fullName>
    </submittedName>
</protein>
<dbReference type="Gene3D" id="1.10.10.10">
    <property type="entry name" value="Winged helix-like DNA-binding domain superfamily/Winged helix DNA-binding domain"/>
    <property type="match status" value="1"/>
</dbReference>
<dbReference type="InterPro" id="IPR036390">
    <property type="entry name" value="WH_DNA-bd_sf"/>
</dbReference>
<dbReference type="InterPro" id="IPR036388">
    <property type="entry name" value="WH-like_DNA-bd_sf"/>
</dbReference>
<accession>A0ABW1GUK9</accession>
<reference evidence="2" key="1">
    <citation type="journal article" date="2019" name="Int. J. Syst. Evol. Microbiol.">
        <title>The Global Catalogue of Microorganisms (GCM) 10K type strain sequencing project: providing services to taxonomists for standard genome sequencing and annotation.</title>
        <authorList>
            <consortium name="The Broad Institute Genomics Platform"/>
            <consortium name="The Broad Institute Genome Sequencing Center for Infectious Disease"/>
            <person name="Wu L."/>
            <person name="Ma J."/>
        </authorList>
    </citation>
    <scope>NUCLEOTIDE SEQUENCE [LARGE SCALE GENOMIC DNA]</scope>
    <source>
        <strain evidence="2">JCM 4147</strain>
    </source>
</reference>
<dbReference type="SUPFAM" id="SSF46785">
    <property type="entry name" value="Winged helix' DNA-binding domain"/>
    <property type="match status" value="1"/>
</dbReference>
<sequence length="152" mass="16805">MTIMEYSQDRLAAQPIGYWSGVANEIIVGSIRAALAVEGLTQPHWWILNHVAGAAPEQWTRASLTARLSPFDRQDTDFEAVYADLASRGWIAETGGRLTLTEAGEEGRQRATARNLKVHERMHNGVETADYVTTLNVLRRMITNLGGNSDLP</sequence>
<dbReference type="Proteomes" id="UP001596200">
    <property type="component" value="Unassembled WGS sequence"/>
</dbReference>
<keyword evidence="2" id="KW-1185">Reference proteome</keyword>
<comment type="caution">
    <text evidence="1">The sequence shown here is derived from an EMBL/GenBank/DDBJ whole genome shotgun (WGS) entry which is preliminary data.</text>
</comment>
<proteinExistence type="predicted"/>
<organism evidence="1 2">
    <name type="scientific">Streptomyces pulveraceus</name>
    <dbReference type="NCBI Taxonomy" id="68258"/>
    <lineage>
        <taxon>Bacteria</taxon>
        <taxon>Bacillati</taxon>
        <taxon>Actinomycetota</taxon>
        <taxon>Actinomycetes</taxon>
        <taxon>Kitasatosporales</taxon>
        <taxon>Streptomycetaceae</taxon>
        <taxon>Streptomyces</taxon>
    </lineage>
</organism>
<name>A0ABW1GUK9_9ACTN</name>
<dbReference type="RefSeq" id="WP_344511697.1">
    <property type="nucleotide sequence ID" value="NZ_BAAATU010000022.1"/>
</dbReference>
<evidence type="ECO:0000313" key="1">
    <source>
        <dbReference type="EMBL" id="MFC5917943.1"/>
    </source>
</evidence>
<dbReference type="EMBL" id="JBHSPU010000030">
    <property type="protein sequence ID" value="MFC5917943.1"/>
    <property type="molecule type" value="Genomic_DNA"/>
</dbReference>